<protein>
    <submittedName>
        <fullName evidence="2">Uncharacterized protein</fullName>
    </submittedName>
</protein>
<dbReference type="Proteomes" id="UP000053268">
    <property type="component" value="Unassembled WGS sequence"/>
</dbReference>
<proteinExistence type="predicted"/>
<reference evidence="2 3" key="1">
    <citation type="journal article" date="2015" name="Nat. Commun.">
        <title>Outbred genome sequencing and CRISPR/Cas9 gene editing in butterflies.</title>
        <authorList>
            <person name="Li X."/>
            <person name="Fan D."/>
            <person name="Zhang W."/>
            <person name="Liu G."/>
            <person name="Zhang L."/>
            <person name="Zhao L."/>
            <person name="Fang X."/>
            <person name="Chen L."/>
            <person name="Dong Y."/>
            <person name="Chen Y."/>
            <person name="Ding Y."/>
            <person name="Zhao R."/>
            <person name="Feng M."/>
            <person name="Zhu Y."/>
            <person name="Feng Y."/>
            <person name="Jiang X."/>
            <person name="Zhu D."/>
            <person name="Xiang H."/>
            <person name="Feng X."/>
            <person name="Li S."/>
            <person name="Wang J."/>
            <person name="Zhang G."/>
            <person name="Kronforst M.R."/>
            <person name="Wang W."/>
        </authorList>
    </citation>
    <scope>NUCLEOTIDE SEQUENCE [LARGE SCALE GENOMIC DNA]</scope>
    <source>
        <strain evidence="2">Ya'a_city_454_Px</strain>
        <tissue evidence="2">Whole body</tissue>
    </source>
</reference>
<evidence type="ECO:0000256" key="1">
    <source>
        <dbReference type="SAM" id="MobiDB-lite"/>
    </source>
</evidence>
<gene>
    <name evidence="2" type="ORF">RR46_03592</name>
</gene>
<feature type="region of interest" description="Disordered" evidence="1">
    <location>
        <begin position="1"/>
        <end position="20"/>
    </location>
</feature>
<feature type="region of interest" description="Disordered" evidence="1">
    <location>
        <begin position="50"/>
        <end position="70"/>
    </location>
</feature>
<name>A0A194Q4V3_PAPXU</name>
<evidence type="ECO:0000313" key="3">
    <source>
        <dbReference type="Proteomes" id="UP000053268"/>
    </source>
</evidence>
<keyword evidence="3" id="KW-1185">Reference proteome</keyword>
<dbReference type="AlphaFoldDB" id="A0A194Q4V3"/>
<dbReference type="EMBL" id="KQ459584">
    <property type="protein sequence ID" value="KPI98440.1"/>
    <property type="molecule type" value="Genomic_DNA"/>
</dbReference>
<feature type="compositionally biased region" description="Basic residues" evidence="1">
    <location>
        <begin position="1"/>
        <end position="16"/>
    </location>
</feature>
<organism evidence="2 3">
    <name type="scientific">Papilio xuthus</name>
    <name type="common">Asian swallowtail butterfly</name>
    <dbReference type="NCBI Taxonomy" id="66420"/>
    <lineage>
        <taxon>Eukaryota</taxon>
        <taxon>Metazoa</taxon>
        <taxon>Ecdysozoa</taxon>
        <taxon>Arthropoda</taxon>
        <taxon>Hexapoda</taxon>
        <taxon>Insecta</taxon>
        <taxon>Pterygota</taxon>
        <taxon>Neoptera</taxon>
        <taxon>Endopterygota</taxon>
        <taxon>Lepidoptera</taxon>
        <taxon>Glossata</taxon>
        <taxon>Ditrysia</taxon>
        <taxon>Papilionoidea</taxon>
        <taxon>Papilionidae</taxon>
        <taxon>Papilioninae</taxon>
        <taxon>Papilio</taxon>
    </lineage>
</organism>
<accession>A0A194Q4V3</accession>
<sequence>MPGRSPIHHPGTRHVGVHLSAHPDNRAESVVTRGDANTWNGWWGGRRKKEENINSGHKGIPVNTKSKKNQKLDSQRTIGKFGIKKINWEEIWKNLTKGWNKHKIKISNVNKIKNMKNLERVSQNYTLIQKDYKNKNKIINSPCWRTDDPIAGQKEDPCAASAGGGRVVAQRLKSKKRKNKITSFCGRRNGGLTWDGLSEKTDSKMNGYEDLPIMEDGEASVSGHAYTEDPPPSEGAAEQIKMVETSEINSRMHDESCTRRFIRRVLTWPAAPFKS</sequence>
<evidence type="ECO:0000313" key="2">
    <source>
        <dbReference type="EMBL" id="KPI98440.1"/>
    </source>
</evidence>